<evidence type="ECO:0000313" key="1">
    <source>
        <dbReference type="EMBL" id="ETJ02512.1"/>
    </source>
</evidence>
<comment type="caution">
    <text evidence="1">The sequence shown here is derived from an EMBL/GenBank/DDBJ whole genome shotgun (WGS) entry which is preliminary data.</text>
</comment>
<dbReference type="Proteomes" id="UP000018855">
    <property type="component" value="Unassembled WGS sequence"/>
</dbReference>
<dbReference type="AlphaFoldDB" id="W1V954"/>
<gene>
    <name evidence="1" type="ORF">Q619_VDC00005G0018</name>
</gene>
<protein>
    <submittedName>
        <fullName evidence="1">Uncharacterized protein</fullName>
    </submittedName>
</protein>
<reference evidence="1 2" key="1">
    <citation type="submission" date="2013-12" db="EMBL/GenBank/DDBJ databases">
        <title>A Varibaculum cambriense genome reconstructed from a premature infant gut community with otherwise low bacterial novelty that shifts toward anaerobic metabolism during the third week of life.</title>
        <authorList>
            <person name="Brown C.T."/>
            <person name="Sharon I."/>
            <person name="Thomas B.C."/>
            <person name="Castelle C.J."/>
            <person name="Morowitz M.J."/>
            <person name="Banfield J.F."/>
        </authorList>
    </citation>
    <scope>NUCLEOTIDE SEQUENCE [LARGE SCALE GENOMIC DNA]</scope>
    <source>
        <strain evidence="2">DORA_11</strain>
    </source>
</reference>
<organism evidence="1 2">
    <name type="scientific">Veillonella dispar DORA_11</name>
    <dbReference type="NCBI Taxonomy" id="1403949"/>
    <lineage>
        <taxon>Bacteria</taxon>
        <taxon>Bacillati</taxon>
        <taxon>Bacillota</taxon>
        <taxon>Negativicutes</taxon>
        <taxon>Veillonellales</taxon>
        <taxon>Veillonellaceae</taxon>
        <taxon>Veillonella</taxon>
    </lineage>
</organism>
<sequence>MGYSRKHLTWFFVIVCILALAYVLRLKFISYYEVWRPDKGVVVVLNGSNANFYNAQDISKKINLDLSMLNINGGIITDVFLAKDSFFVIQKVQNGKNVEWYLTNVIDDRIEKTLIYIGEKYHIFQVWNSNESLILNTSEGYYRLNLKSGRILKLDNLNDLSYESLVYSEWPEEELFTNQSFGIDYSKSEIYNLLSRRLKILGIVDNIAIVQILPNTSNDEVVSLNAFLESLRFNINAATFSTFYLNLKEIKFLKFDLCADDNHKWYMNIKYLNTDYNEKILTNFQTIINHQDNILLK</sequence>
<proteinExistence type="predicted"/>
<dbReference type="EMBL" id="AZMJ01000005">
    <property type="protein sequence ID" value="ETJ02512.1"/>
    <property type="molecule type" value="Genomic_DNA"/>
</dbReference>
<accession>W1V954</accession>
<name>W1V954_9FIRM</name>
<evidence type="ECO:0000313" key="2">
    <source>
        <dbReference type="Proteomes" id="UP000018855"/>
    </source>
</evidence>
<dbReference type="PATRIC" id="fig|1403949.3.peg.20"/>